<organism evidence="1 2">
    <name type="scientific">Rhypophila decipiens</name>
    <dbReference type="NCBI Taxonomy" id="261697"/>
    <lineage>
        <taxon>Eukaryota</taxon>
        <taxon>Fungi</taxon>
        <taxon>Dikarya</taxon>
        <taxon>Ascomycota</taxon>
        <taxon>Pezizomycotina</taxon>
        <taxon>Sordariomycetes</taxon>
        <taxon>Sordariomycetidae</taxon>
        <taxon>Sordariales</taxon>
        <taxon>Naviculisporaceae</taxon>
        <taxon>Rhypophila</taxon>
    </lineage>
</organism>
<reference evidence="1" key="2">
    <citation type="submission" date="2023-05" db="EMBL/GenBank/DDBJ databases">
        <authorList>
            <consortium name="Lawrence Berkeley National Laboratory"/>
            <person name="Steindorff A."/>
            <person name="Hensen N."/>
            <person name="Bonometti L."/>
            <person name="Westerberg I."/>
            <person name="Brannstrom I.O."/>
            <person name="Guillou S."/>
            <person name="Cros-Aarteil S."/>
            <person name="Calhoun S."/>
            <person name="Haridas S."/>
            <person name="Kuo A."/>
            <person name="Mondo S."/>
            <person name="Pangilinan J."/>
            <person name="Riley R."/>
            <person name="Labutti K."/>
            <person name="Andreopoulos B."/>
            <person name="Lipzen A."/>
            <person name="Chen C."/>
            <person name="Yanf M."/>
            <person name="Daum C."/>
            <person name="Ng V."/>
            <person name="Clum A."/>
            <person name="Ohm R."/>
            <person name="Martin F."/>
            <person name="Silar P."/>
            <person name="Natvig D."/>
            <person name="Lalanne C."/>
            <person name="Gautier V."/>
            <person name="Ament-Velasquez S.L."/>
            <person name="Kruys A."/>
            <person name="Hutchinson M.I."/>
            <person name="Powell A.J."/>
            <person name="Barry K."/>
            <person name="Miller A.N."/>
            <person name="Grigoriev I.V."/>
            <person name="Debuchy R."/>
            <person name="Gladieux P."/>
            <person name="Thoren M.H."/>
            <person name="Johannesson H."/>
        </authorList>
    </citation>
    <scope>NUCLEOTIDE SEQUENCE</scope>
    <source>
        <strain evidence="1">PSN293</strain>
    </source>
</reference>
<sequence>MAAKSVLIVGANRGIGYNLVKAFVGESWDVTGTVRPQTRADKDPSLTAPELEKTGAKILEIDYLDEATIERAAAAWGDKHLDMLINLGGLSPDPKPWQEQSADMMVEKFRVMAVGPLLTIKHFLPKLEKASDAKIVNVSSSFGSISTNSFGTCMAYRVAKAAPNQGAVTMAREWEMEGRKVTMVCIEPGFLSTRLTGWDGEDDMDTCIAGMMKLFTALTPEDHGAFLKWDGTKIPF</sequence>
<dbReference type="Pfam" id="PF00106">
    <property type="entry name" value="adh_short"/>
    <property type="match status" value="1"/>
</dbReference>
<dbReference type="PRINTS" id="PR00081">
    <property type="entry name" value="GDHRDH"/>
</dbReference>
<name>A0AAN6XXK6_9PEZI</name>
<dbReference type="Gene3D" id="3.40.50.720">
    <property type="entry name" value="NAD(P)-binding Rossmann-like Domain"/>
    <property type="match status" value="1"/>
</dbReference>
<evidence type="ECO:0000313" key="1">
    <source>
        <dbReference type="EMBL" id="KAK4208485.1"/>
    </source>
</evidence>
<dbReference type="PANTHER" id="PTHR45458:SF3">
    <property type="entry name" value="CHAIN DEHYDROGENASE (ATSC), PUTATIVE-RELATED"/>
    <property type="match status" value="1"/>
</dbReference>
<comment type="caution">
    <text evidence="1">The sequence shown here is derived from an EMBL/GenBank/DDBJ whole genome shotgun (WGS) entry which is preliminary data.</text>
</comment>
<gene>
    <name evidence="1" type="ORF">QBC37DRAFT_379019</name>
</gene>
<evidence type="ECO:0000313" key="2">
    <source>
        <dbReference type="Proteomes" id="UP001301769"/>
    </source>
</evidence>
<dbReference type="InterPro" id="IPR002347">
    <property type="entry name" value="SDR_fam"/>
</dbReference>
<dbReference type="AlphaFoldDB" id="A0AAN6XXK6"/>
<dbReference type="PANTHER" id="PTHR45458">
    <property type="entry name" value="SHORT-CHAIN DEHYDROGENASE/REDUCTASE SDR"/>
    <property type="match status" value="1"/>
</dbReference>
<dbReference type="SUPFAM" id="SSF51735">
    <property type="entry name" value="NAD(P)-binding Rossmann-fold domains"/>
    <property type="match status" value="1"/>
</dbReference>
<keyword evidence="2" id="KW-1185">Reference proteome</keyword>
<proteinExistence type="predicted"/>
<dbReference type="Proteomes" id="UP001301769">
    <property type="component" value="Unassembled WGS sequence"/>
</dbReference>
<dbReference type="InterPro" id="IPR036291">
    <property type="entry name" value="NAD(P)-bd_dom_sf"/>
</dbReference>
<dbReference type="GO" id="GO:0016616">
    <property type="term" value="F:oxidoreductase activity, acting on the CH-OH group of donors, NAD or NADP as acceptor"/>
    <property type="evidence" value="ECO:0007669"/>
    <property type="project" value="TreeGrafter"/>
</dbReference>
<dbReference type="EMBL" id="MU858241">
    <property type="protein sequence ID" value="KAK4208485.1"/>
    <property type="molecule type" value="Genomic_DNA"/>
</dbReference>
<dbReference type="InterPro" id="IPR052184">
    <property type="entry name" value="SDR_enzymes"/>
</dbReference>
<reference evidence="1" key="1">
    <citation type="journal article" date="2023" name="Mol. Phylogenet. Evol.">
        <title>Genome-scale phylogeny and comparative genomics of the fungal order Sordariales.</title>
        <authorList>
            <person name="Hensen N."/>
            <person name="Bonometti L."/>
            <person name="Westerberg I."/>
            <person name="Brannstrom I.O."/>
            <person name="Guillou S."/>
            <person name="Cros-Aarteil S."/>
            <person name="Calhoun S."/>
            <person name="Haridas S."/>
            <person name="Kuo A."/>
            <person name="Mondo S."/>
            <person name="Pangilinan J."/>
            <person name="Riley R."/>
            <person name="LaButti K."/>
            <person name="Andreopoulos B."/>
            <person name="Lipzen A."/>
            <person name="Chen C."/>
            <person name="Yan M."/>
            <person name="Daum C."/>
            <person name="Ng V."/>
            <person name="Clum A."/>
            <person name="Steindorff A."/>
            <person name="Ohm R.A."/>
            <person name="Martin F."/>
            <person name="Silar P."/>
            <person name="Natvig D.O."/>
            <person name="Lalanne C."/>
            <person name="Gautier V."/>
            <person name="Ament-Velasquez S.L."/>
            <person name="Kruys A."/>
            <person name="Hutchinson M.I."/>
            <person name="Powell A.J."/>
            <person name="Barry K."/>
            <person name="Miller A.N."/>
            <person name="Grigoriev I.V."/>
            <person name="Debuchy R."/>
            <person name="Gladieux P."/>
            <person name="Hiltunen Thoren M."/>
            <person name="Johannesson H."/>
        </authorList>
    </citation>
    <scope>NUCLEOTIDE SEQUENCE</scope>
    <source>
        <strain evidence="1">PSN293</strain>
    </source>
</reference>
<protein>
    <submittedName>
        <fullName evidence="1">NAD(P)-binding protein</fullName>
    </submittedName>
</protein>
<accession>A0AAN6XXK6</accession>